<proteinExistence type="predicted"/>
<name>A0A4R2NS95_9FLAO</name>
<evidence type="ECO:0000313" key="1">
    <source>
        <dbReference type="EMBL" id="TCP24829.1"/>
    </source>
</evidence>
<sequence length="250" mass="29459">MLIHLKDLIITKKFIFIVFGILFFSCHKEGKSDSVSQKVKEKKWNFEELNKKAIQHLDSTKWDLELFKQDIDTYKMYSEVFQSYPLNKSPFPVAKYDYAVSSIPFLIEVESRIFKGIRIGEYENPESEKIIDKLTLLVLTNDKNAEESTLVDSRNYPYLTAQGVFKVINNEFDWIFTYSPDGYSTLLLNMKLFDLRFGETVIIYPQTDKSFLYEQIKDSPNNYENFKDYTKSIIENPKVKNQLISHKNIK</sequence>
<organism evidence="1 2">
    <name type="scientific">Tenacibaculum skagerrakense</name>
    <dbReference type="NCBI Taxonomy" id="186571"/>
    <lineage>
        <taxon>Bacteria</taxon>
        <taxon>Pseudomonadati</taxon>
        <taxon>Bacteroidota</taxon>
        <taxon>Flavobacteriia</taxon>
        <taxon>Flavobacteriales</taxon>
        <taxon>Flavobacteriaceae</taxon>
        <taxon>Tenacibaculum</taxon>
    </lineage>
</organism>
<protein>
    <submittedName>
        <fullName evidence="1">Uncharacterized protein</fullName>
    </submittedName>
</protein>
<evidence type="ECO:0000313" key="2">
    <source>
        <dbReference type="Proteomes" id="UP000294564"/>
    </source>
</evidence>
<dbReference type="PROSITE" id="PS51257">
    <property type="entry name" value="PROKAR_LIPOPROTEIN"/>
    <property type="match status" value="1"/>
</dbReference>
<dbReference type="EMBL" id="SLXM01000005">
    <property type="protein sequence ID" value="TCP24829.1"/>
    <property type="molecule type" value="Genomic_DNA"/>
</dbReference>
<accession>A0A4R2NS95</accession>
<reference evidence="1 2" key="1">
    <citation type="submission" date="2019-03" db="EMBL/GenBank/DDBJ databases">
        <title>Genomic Encyclopedia of Type Strains, Phase IV (KMG-IV): sequencing the most valuable type-strain genomes for metagenomic binning, comparative biology and taxonomic classification.</title>
        <authorList>
            <person name="Goeker M."/>
        </authorList>
    </citation>
    <scope>NUCLEOTIDE SEQUENCE [LARGE SCALE GENOMIC DNA]</scope>
    <source>
        <strain evidence="1 2">DSM 14836</strain>
    </source>
</reference>
<dbReference type="AlphaFoldDB" id="A0A4R2NS95"/>
<dbReference type="OrthoDB" id="1451563at2"/>
<gene>
    <name evidence="1" type="ORF">EV195_105260</name>
</gene>
<dbReference type="Proteomes" id="UP000294564">
    <property type="component" value="Unassembled WGS sequence"/>
</dbReference>
<keyword evidence="2" id="KW-1185">Reference proteome</keyword>
<comment type="caution">
    <text evidence="1">The sequence shown here is derived from an EMBL/GenBank/DDBJ whole genome shotgun (WGS) entry which is preliminary data.</text>
</comment>
<dbReference type="RefSeq" id="WP_132794871.1">
    <property type="nucleotide sequence ID" value="NZ_SLXM01000005.1"/>
</dbReference>